<evidence type="ECO:0000313" key="1">
    <source>
        <dbReference type="EMBL" id="KAH6925913.1"/>
    </source>
</evidence>
<reference evidence="1" key="1">
    <citation type="submission" date="2020-05" db="EMBL/GenBank/DDBJ databases">
        <title>Large-scale comparative analyses of tick genomes elucidate their genetic diversity and vector capacities.</title>
        <authorList>
            <person name="Jia N."/>
            <person name="Wang J."/>
            <person name="Shi W."/>
            <person name="Du L."/>
            <person name="Sun Y."/>
            <person name="Zhan W."/>
            <person name="Jiang J."/>
            <person name="Wang Q."/>
            <person name="Zhang B."/>
            <person name="Ji P."/>
            <person name="Sakyi L.B."/>
            <person name="Cui X."/>
            <person name="Yuan T."/>
            <person name="Jiang B."/>
            <person name="Yang W."/>
            <person name="Lam T.T.-Y."/>
            <person name="Chang Q."/>
            <person name="Ding S."/>
            <person name="Wang X."/>
            <person name="Zhu J."/>
            <person name="Ruan X."/>
            <person name="Zhao L."/>
            <person name="Wei J."/>
            <person name="Que T."/>
            <person name="Du C."/>
            <person name="Cheng J."/>
            <person name="Dai P."/>
            <person name="Han X."/>
            <person name="Huang E."/>
            <person name="Gao Y."/>
            <person name="Liu J."/>
            <person name="Shao H."/>
            <person name="Ye R."/>
            <person name="Li L."/>
            <person name="Wei W."/>
            <person name="Wang X."/>
            <person name="Wang C."/>
            <person name="Yang T."/>
            <person name="Huo Q."/>
            <person name="Li W."/>
            <person name="Guo W."/>
            <person name="Chen H."/>
            <person name="Zhou L."/>
            <person name="Ni X."/>
            <person name="Tian J."/>
            <person name="Zhou Y."/>
            <person name="Sheng Y."/>
            <person name="Liu T."/>
            <person name="Pan Y."/>
            <person name="Xia L."/>
            <person name="Li J."/>
            <person name="Zhao F."/>
            <person name="Cao W."/>
        </authorList>
    </citation>
    <scope>NUCLEOTIDE SEQUENCE</scope>
    <source>
        <strain evidence="1">Hyas-2018</strain>
    </source>
</reference>
<sequence>MTQPGSTDQAGTAEKRALTKDTGRIVHASVIEQLGSAKDSDDSQHAGVVGKLGEAEHASVMEQPSRTEHAGQREQPGAAAPPDVASQPTTSENPTSVQETAVTGHRAPPTPRAGTGDLAKHSSSQADSLRAMDFGVASLAQSTQVEKSDGAFQQGGKEAENSQSNMATFPDRRSLHPTGSLHSRTGTSKASSPSLLMQKRDSLKALSTLLCTVTEPAASSDHGSRRESDLCCTQSAKSNVVVTLLLVLVVLTFGFLLYAKTSREKKGRTYCTTKGCLTHRALIEAQLDRSVDACHNFSAHVCNRWKPRKEFSDLSRSALSDMVMSWLSYLPKTLSHGMAMLPVGRKAAAMFNSCMTEAGSHVNIFKRFMRAHGLTWPEDPDENSLPANALFDLAFNWNVNLWFKLKILPDTEDSERRRIFMSPNNLMLLWKAVLNEIPKRYFRNVYTALFTIFANNTKSLPDEKQIVDVYNTLQRVFNMFVPSCPCQPHVPGLFTLNEVDRVSPIPVAKYLQDTLNLVLGIEPPITNEDQLLLSDLSLLTGVFRLIGTLEDRDIVRHLSWLFVQAYAAVADPTAVLLLLHGSRRHVEQQRPLFCALQVEASYELLVAALTSVAHFSKKERRDIDDRLAAISEVDPKGSIGPSWLSESSHKAFDQRTFGCLPSYVSVFPEIPAIEVAYAAFKRQLRDNDTQLSEELTEEKVFFITACMITCATTAADNIYGGDCNKAVMNFAPFAEAFQCAPGSKMNPEKKCTFFD</sequence>
<comment type="caution">
    <text evidence="1">The sequence shown here is derived from an EMBL/GenBank/DDBJ whole genome shotgun (WGS) entry which is preliminary data.</text>
</comment>
<protein>
    <submittedName>
        <fullName evidence="1">Uncharacterized protein</fullName>
    </submittedName>
</protein>
<dbReference type="Proteomes" id="UP000821845">
    <property type="component" value="Chromosome 7"/>
</dbReference>
<evidence type="ECO:0000313" key="2">
    <source>
        <dbReference type="Proteomes" id="UP000821845"/>
    </source>
</evidence>
<keyword evidence="2" id="KW-1185">Reference proteome</keyword>
<dbReference type="EMBL" id="CM023487">
    <property type="protein sequence ID" value="KAH6925913.1"/>
    <property type="molecule type" value="Genomic_DNA"/>
</dbReference>
<proteinExistence type="predicted"/>
<accession>A0ACB7RTY0</accession>
<gene>
    <name evidence="1" type="ORF">HPB50_011880</name>
</gene>
<organism evidence="1 2">
    <name type="scientific">Hyalomma asiaticum</name>
    <name type="common">Tick</name>
    <dbReference type="NCBI Taxonomy" id="266040"/>
    <lineage>
        <taxon>Eukaryota</taxon>
        <taxon>Metazoa</taxon>
        <taxon>Ecdysozoa</taxon>
        <taxon>Arthropoda</taxon>
        <taxon>Chelicerata</taxon>
        <taxon>Arachnida</taxon>
        <taxon>Acari</taxon>
        <taxon>Parasitiformes</taxon>
        <taxon>Ixodida</taxon>
        <taxon>Ixodoidea</taxon>
        <taxon>Ixodidae</taxon>
        <taxon>Hyalomminae</taxon>
        <taxon>Hyalomma</taxon>
    </lineage>
</organism>
<name>A0ACB7RTY0_HYAAI</name>